<dbReference type="EMBL" id="CP020946">
    <property type="protein sequence ID" value="ASD64836.1"/>
    <property type="molecule type" value="Genomic_DNA"/>
</dbReference>
<dbReference type="GO" id="GO:0009244">
    <property type="term" value="P:lipopolysaccharide core region biosynthetic process"/>
    <property type="evidence" value="ECO:0007669"/>
    <property type="project" value="TreeGrafter"/>
</dbReference>
<dbReference type="InterPro" id="IPR051199">
    <property type="entry name" value="LPS_LOS_Heptosyltrfase"/>
</dbReference>
<dbReference type="PANTHER" id="PTHR30160">
    <property type="entry name" value="TETRAACYLDISACCHARIDE 4'-KINASE-RELATED"/>
    <property type="match status" value="1"/>
</dbReference>
<dbReference type="CDD" id="cd03789">
    <property type="entry name" value="GT9_LPS_heptosyltransferase"/>
    <property type="match status" value="1"/>
</dbReference>
<dbReference type="OrthoDB" id="9797795at2"/>
<keyword evidence="2" id="KW-0808">Transferase</keyword>
<organism evidence="3 4">
    <name type="scientific">Bdellovibrio bacteriovorus</name>
    <dbReference type="NCBI Taxonomy" id="959"/>
    <lineage>
        <taxon>Bacteria</taxon>
        <taxon>Pseudomonadati</taxon>
        <taxon>Bdellovibrionota</taxon>
        <taxon>Bdellovibrionia</taxon>
        <taxon>Bdellovibrionales</taxon>
        <taxon>Pseudobdellovibrionaceae</taxon>
        <taxon>Bdellovibrio</taxon>
    </lineage>
</organism>
<evidence type="ECO:0000313" key="3">
    <source>
        <dbReference type="EMBL" id="ASD64836.1"/>
    </source>
</evidence>
<dbReference type="GO" id="GO:0005829">
    <property type="term" value="C:cytosol"/>
    <property type="evidence" value="ECO:0007669"/>
    <property type="project" value="TreeGrafter"/>
</dbReference>
<dbReference type="InterPro" id="IPR002201">
    <property type="entry name" value="Glyco_trans_9"/>
</dbReference>
<protein>
    <submittedName>
        <fullName evidence="3">Lipopolysaccharide biosynthesis protein</fullName>
    </submittedName>
</protein>
<name>A0A1Z3NBL4_BDEBC</name>
<keyword evidence="1" id="KW-0328">Glycosyltransferase</keyword>
<proteinExistence type="predicted"/>
<dbReference type="AlphaFoldDB" id="A0A1Z3NBL4"/>
<dbReference type="SUPFAM" id="SSF53756">
    <property type="entry name" value="UDP-Glycosyltransferase/glycogen phosphorylase"/>
    <property type="match status" value="1"/>
</dbReference>
<dbReference type="GO" id="GO:0008713">
    <property type="term" value="F:ADP-heptose-lipopolysaccharide heptosyltransferase activity"/>
    <property type="evidence" value="ECO:0007669"/>
    <property type="project" value="TreeGrafter"/>
</dbReference>
<evidence type="ECO:0000256" key="1">
    <source>
        <dbReference type="ARBA" id="ARBA00022676"/>
    </source>
</evidence>
<dbReference type="Pfam" id="PF01075">
    <property type="entry name" value="Glyco_transf_9"/>
    <property type="match status" value="1"/>
</dbReference>
<sequence>MKILILQLARLGDIYMTWPVLQGLRRTYPTAEIHILTRPRFESALEGLQAVDRHWSLPSSHILTPLIQAEPDLEASLQHMDEFVTTLKSEQFDRIINFTFSPFSSYLTHALSDAKTVVNGYTRNADGSLCFADDVSAYFYAQVGLDKPNRVHVADILASMVDVQYTEEDWSISTYQETSVTLPERYLVLHVGASDPQKALTPDTWVRALKVTSLRYAHLPVVLIGSAAEAPLALQIESQVPDMTFVNLAGRTQVSELPAIIKKAEVLVGCDSAPIHIASLTDTPTLNVSVGPVNFWETGPKASLSFIYRRESEAEVVGEDLGSVLGDLLDGQVREGLIVRTGGLVSYAREEAPAESFQWQLVEALYMGGNFPIADRMEILQGAMKLNDINTFAMEQLALIPELGVAKVAPFLDSAEEVINNISRMVPELSPLVSWYHAERIRIAPGSLEEIRTATLNVHERFKRYLHVYIPHEALKEEAGNGAV</sequence>
<reference evidence="3 4" key="1">
    <citation type="submission" date="2017-04" db="EMBL/GenBank/DDBJ databases">
        <title>Whole genome sequence of Bdellovibrio bacteriovorus strain SSB218315.</title>
        <authorList>
            <person name="Oyedara O."/>
            <person name="Rodriguez-Perez M.A."/>
        </authorList>
    </citation>
    <scope>NUCLEOTIDE SEQUENCE [LARGE SCALE GENOMIC DNA]</scope>
    <source>
        <strain evidence="3 4">SSB218315</strain>
    </source>
</reference>
<dbReference type="RefSeq" id="WP_088566268.1">
    <property type="nucleotide sequence ID" value="NZ_CP168973.1"/>
</dbReference>
<evidence type="ECO:0000256" key="2">
    <source>
        <dbReference type="ARBA" id="ARBA00022679"/>
    </source>
</evidence>
<gene>
    <name evidence="3" type="ORF">B9G79_15335</name>
</gene>
<evidence type="ECO:0000313" key="4">
    <source>
        <dbReference type="Proteomes" id="UP000197003"/>
    </source>
</evidence>
<dbReference type="Proteomes" id="UP000197003">
    <property type="component" value="Chromosome"/>
</dbReference>
<dbReference type="Gene3D" id="3.40.50.2000">
    <property type="entry name" value="Glycogen Phosphorylase B"/>
    <property type="match status" value="2"/>
</dbReference>
<accession>A0A1Z3NBL4</accession>